<dbReference type="SUPFAM" id="SSF48452">
    <property type="entry name" value="TPR-like"/>
    <property type="match status" value="2"/>
</dbReference>
<dbReference type="OrthoDB" id="9991317at2759"/>
<dbReference type="InterPro" id="IPR024983">
    <property type="entry name" value="CHAT_dom"/>
</dbReference>
<dbReference type="SMART" id="SM00028">
    <property type="entry name" value="TPR"/>
    <property type="match status" value="8"/>
</dbReference>
<dbReference type="PANTHER" id="PTHR10098:SF108">
    <property type="entry name" value="TETRATRICOPEPTIDE REPEAT PROTEIN 28"/>
    <property type="match status" value="1"/>
</dbReference>
<reference evidence="3" key="1">
    <citation type="submission" date="2023-01" db="EMBL/GenBank/DDBJ databases">
        <title>Genome assembly of the deep-sea coral Lophelia pertusa.</title>
        <authorList>
            <person name="Herrera S."/>
            <person name="Cordes E."/>
        </authorList>
    </citation>
    <scope>NUCLEOTIDE SEQUENCE</scope>
    <source>
        <strain evidence="3">USNM1676648</strain>
        <tissue evidence="3">Polyp</tissue>
    </source>
</reference>
<dbReference type="Pfam" id="PF13424">
    <property type="entry name" value="TPR_12"/>
    <property type="match status" value="2"/>
</dbReference>
<dbReference type="Gene3D" id="1.25.40.10">
    <property type="entry name" value="Tetratricopeptide repeat domain"/>
    <property type="match status" value="2"/>
</dbReference>
<feature type="domain" description="CHAT" evidence="2">
    <location>
        <begin position="558"/>
        <end position="829"/>
    </location>
</feature>
<keyword evidence="4" id="KW-1185">Reference proteome</keyword>
<feature type="repeat" description="TPR" evidence="1">
    <location>
        <begin position="176"/>
        <end position="209"/>
    </location>
</feature>
<feature type="repeat" description="TPR" evidence="1">
    <location>
        <begin position="216"/>
        <end position="249"/>
    </location>
</feature>
<evidence type="ECO:0000259" key="2">
    <source>
        <dbReference type="Pfam" id="PF12770"/>
    </source>
</evidence>
<evidence type="ECO:0000313" key="4">
    <source>
        <dbReference type="Proteomes" id="UP001163046"/>
    </source>
</evidence>
<comment type="caution">
    <text evidence="3">The sequence shown here is derived from an EMBL/GenBank/DDBJ whole genome shotgun (WGS) entry which is preliminary data.</text>
</comment>
<dbReference type="Pfam" id="PF13181">
    <property type="entry name" value="TPR_8"/>
    <property type="match status" value="1"/>
</dbReference>
<organism evidence="3 4">
    <name type="scientific">Desmophyllum pertusum</name>
    <dbReference type="NCBI Taxonomy" id="174260"/>
    <lineage>
        <taxon>Eukaryota</taxon>
        <taxon>Metazoa</taxon>
        <taxon>Cnidaria</taxon>
        <taxon>Anthozoa</taxon>
        <taxon>Hexacorallia</taxon>
        <taxon>Scleractinia</taxon>
        <taxon>Caryophylliina</taxon>
        <taxon>Caryophylliidae</taxon>
        <taxon>Desmophyllum</taxon>
    </lineage>
</organism>
<proteinExistence type="predicted"/>
<accession>A0A9X0CYS3</accession>
<dbReference type="AlphaFoldDB" id="A0A9X0CYS3"/>
<feature type="repeat" description="TPR" evidence="1">
    <location>
        <begin position="96"/>
        <end position="129"/>
    </location>
</feature>
<dbReference type="Pfam" id="PF12770">
    <property type="entry name" value="CHAT"/>
    <property type="match status" value="1"/>
</dbReference>
<keyword evidence="1" id="KW-0802">TPR repeat</keyword>
<dbReference type="PANTHER" id="PTHR10098">
    <property type="entry name" value="RAPSYN-RELATED"/>
    <property type="match status" value="1"/>
</dbReference>
<protein>
    <recommendedName>
        <fullName evidence="2">CHAT domain-containing protein</fullName>
    </recommendedName>
</protein>
<dbReference type="InterPro" id="IPR019734">
    <property type="entry name" value="TPR_rpt"/>
</dbReference>
<evidence type="ECO:0000313" key="3">
    <source>
        <dbReference type="EMBL" id="KAJ7378449.1"/>
    </source>
</evidence>
<dbReference type="Proteomes" id="UP001163046">
    <property type="component" value="Unassembled WGS sequence"/>
</dbReference>
<evidence type="ECO:0000256" key="1">
    <source>
        <dbReference type="PROSITE-ProRule" id="PRU00339"/>
    </source>
</evidence>
<sequence>MDKVDVLEAWNIIQSVATFFMKTNRCHAAIEFYKEMLTLVKIVENVTSSRQDRMNMTIYEHLAEAYFRIGNYNESKANAKLALQINNKIGDKNRKLTSYCKLYEVSFNLGRYDKAIKYLEKALQISRETGDAEKEAEIYCNLGAPHYFLGQLDRAMAYLLKSLKLSKEIGHRTMEARALTVLGSLFLGLGKVSQSVQKLEEALKISEEIGDGCSGVSILSHLGRAYQYLNQYDKSIEYYQASRRVSKEIRNSENEGRACCRLGFCLFLVKKYDEAIRYSEQALEIGKSTGDREIRQQACATLVRIHLVLGQNERATEYKEQAMKSTAEDGDRVVPRSLVLLRLALGYAQGGKMQQACDILSESIRYYESEREPLNNEHKLSLGDMKLSIIAYKYHCHYLITLGKVRDALCTAERGRARVLGELLSKKYAIQETRVGLVNEDNLNSLIRSLKKEQLLVFMAVIDNAILFWVMTNEEELMIRHRKESSESNVHDMLEYILQGNFRSLAHGRDIECKDRSLSAFYDSESTADGKESERKKGKRLVKLNDKDSDEENAINASHQLYNMLISPFADRIEGREVVLVPEGSMFMVPFSALQDAEGKFLSETCRIRIIPSLTTLKLIQDCKADYHSTTGALIVGDPDVSRVPRLGQLPAARQEANEIADLLNVSALLGEQATKEEVLRRITDVCLIHIAAHGDAERGEIFCTPNPSSPQVPRKEDFMLTMEDIAKVGVRAKLVVLSCCHSGRGKILKAEGVVGIARAFIASGARSVLVSLWLLDDKSTKDFMIRFYGHLVRDKLSASEALHRSIKWMRESKMYIVSDWAPFVLIGDDATLDL</sequence>
<feature type="repeat" description="TPR" evidence="1">
    <location>
        <begin position="136"/>
        <end position="169"/>
    </location>
</feature>
<dbReference type="PROSITE" id="PS50005">
    <property type="entry name" value="TPR"/>
    <property type="match status" value="4"/>
</dbReference>
<dbReference type="Pfam" id="PF13174">
    <property type="entry name" value="TPR_6"/>
    <property type="match status" value="1"/>
</dbReference>
<dbReference type="EMBL" id="MU826366">
    <property type="protein sequence ID" value="KAJ7378449.1"/>
    <property type="molecule type" value="Genomic_DNA"/>
</dbReference>
<gene>
    <name evidence="3" type="ORF">OS493_022983</name>
</gene>
<name>A0A9X0CYS3_9CNID</name>
<dbReference type="InterPro" id="IPR011990">
    <property type="entry name" value="TPR-like_helical_dom_sf"/>
</dbReference>